<gene>
    <name evidence="2" type="ORF">M670_00392</name>
</gene>
<evidence type="ECO:0000256" key="1">
    <source>
        <dbReference type="SAM" id="MobiDB-lite"/>
    </source>
</evidence>
<dbReference type="RefSeq" id="WP_035192778.1">
    <property type="nucleotide sequence ID" value="NZ_JJRY01000001.1"/>
</dbReference>
<evidence type="ECO:0000313" key="2">
    <source>
        <dbReference type="EMBL" id="KEF40366.1"/>
    </source>
</evidence>
<comment type="caution">
    <text evidence="2">The sequence shown here is derived from an EMBL/GenBank/DDBJ whole genome shotgun (WGS) entry which is preliminary data.</text>
</comment>
<reference evidence="2 3" key="1">
    <citation type="submission" date="2014-04" db="EMBL/GenBank/DDBJ databases">
        <title>Draft genome sequence of Bacillus azotoformans MEV2011, a (co-) denitrifying strain unable to grow in the presence of oxygen.</title>
        <authorList>
            <person name="Nielsen M."/>
            <person name="Schreiber L."/>
            <person name="Finster K."/>
            <person name="Schramm A."/>
        </authorList>
    </citation>
    <scope>NUCLEOTIDE SEQUENCE [LARGE SCALE GENOMIC DNA]</scope>
    <source>
        <strain evidence="2 3">MEV2011</strain>
    </source>
</reference>
<organism evidence="2 3">
    <name type="scientific">Schinkia azotoformans MEV2011</name>
    <dbReference type="NCBI Taxonomy" id="1348973"/>
    <lineage>
        <taxon>Bacteria</taxon>
        <taxon>Bacillati</taxon>
        <taxon>Bacillota</taxon>
        <taxon>Bacilli</taxon>
        <taxon>Bacillales</taxon>
        <taxon>Bacillaceae</taxon>
        <taxon>Calidifontibacillus/Schinkia group</taxon>
        <taxon>Schinkia</taxon>
    </lineage>
</organism>
<dbReference type="EMBL" id="JJRY01000001">
    <property type="protein sequence ID" value="KEF40366.1"/>
    <property type="molecule type" value="Genomic_DNA"/>
</dbReference>
<feature type="region of interest" description="Disordered" evidence="1">
    <location>
        <begin position="1"/>
        <end position="66"/>
    </location>
</feature>
<protein>
    <submittedName>
        <fullName evidence="2">Uncharacterized protein</fullName>
    </submittedName>
</protein>
<dbReference type="PATRIC" id="fig|1348973.3.peg.382"/>
<feature type="compositionally biased region" description="Basic and acidic residues" evidence="1">
    <location>
        <begin position="46"/>
        <end position="59"/>
    </location>
</feature>
<name>A0A072NSA9_SCHAZ</name>
<dbReference type="OrthoDB" id="9944272at2"/>
<accession>A0A072NSA9</accession>
<dbReference type="AlphaFoldDB" id="A0A072NSA9"/>
<evidence type="ECO:0000313" key="3">
    <source>
        <dbReference type="Proteomes" id="UP000027936"/>
    </source>
</evidence>
<feature type="compositionally biased region" description="Polar residues" evidence="1">
    <location>
        <begin position="9"/>
        <end position="24"/>
    </location>
</feature>
<proteinExistence type="predicted"/>
<dbReference type="Proteomes" id="UP000027936">
    <property type="component" value="Unassembled WGS sequence"/>
</dbReference>
<sequence>MARTHNSESRSNAQQQMARNTKQEIASEFVTDVKEENQIAKKRAKQGRERADEPRDARSKNVKGPR</sequence>